<dbReference type="PANTHER" id="PTHR43581">
    <property type="entry name" value="ATP/GTP PHOSPHATASE"/>
    <property type="match status" value="1"/>
</dbReference>
<dbReference type="InterPro" id="IPR041685">
    <property type="entry name" value="AAA_GajA/Old/RecF-like"/>
</dbReference>
<keyword evidence="3" id="KW-0255">Endonuclease</keyword>
<evidence type="ECO:0000259" key="2">
    <source>
        <dbReference type="Pfam" id="PF20469"/>
    </source>
</evidence>
<dbReference type="InterPro" id="IPR051396">
    <property type="entry name" value="Bact_Antivir_Def_Nuclease"/>
</dbReference>
<dbReference type="CDD" id="cd01026">
    <property type="entry name" value="TOPRIM_OLD"/>
    <property type="match status" value="1"/>
</dbReference>
<proteinExistence type="predicted"/>
<evidence type="ECO:0000313" key="4">
    <source>
        <dbReference type="Proteomes" id="UP000231263"/>
    </source>
</evidence>
<dbReference type="SUPFAM" id="SSF52540">
    <property type="entry name" value="P-loop containing nucleoside triphosphate hydrolases"/>
    <property type="match status" value="1"/>
</dbReference>
<keyword evidence="3" id="KW-0378">Hydrolase</keyword>
<protein>
    <submittedName>
        <fullName evidence="3">ATP-dependent endonuclease</fullName>
    </submittedName>
</protein>
<dbReference type="GO" id="GO:0004519">
    <property type="term" value="F:endonuclease activity"/>
    <property type="evidence" value="ECO:0007669"/>
    <property type="project" value="UniProtKB-KW"/>
</dbReference>
<sequence>MYIKEVNIENFKCFKGKFNLKLNEGLNILVGDNEAGKSTILEAIHLAISGWIYGKYLGSELTQSLFNSTVVKEYLESLKTEDKSEPPNILIELFFEIEDDSVKALFEGNGNSTKQKACGIQFLISFNEKYKTEYDILLNSNEDIDSLPIEFYEFAWSSFARDDRLTPKIIPFKSHLIDSTNSRYQNGSDVYISRIIRDLLEEDEKIKVSLAHRKLIKLFSQETSITEINNKLNSEENNKISDKNIKLSVDLSSKNAWETSLTTYLDDIPFTNIGRGEQCLIKTKLALHHKKSQEANILLLEEPENHLSHSKLNKLIQYIKENHNDKQIIISTHSSFVANKLGLDSLVLLSRDEATEKRSETRIDKLSSDTQKYFQRLSGYDTLRLILCRKAILVEGPSDELIIQKAYCKEKDKLPIEDEVDVISVKGLSFKRFLEIAEKIKKPVAVVTDNDGDFENKVTQKYKDFENCSSIKICASNNNDLKTLEPQIVEANKDNLGTLRTILDIDESSYPDQQSISEYMQKNDNKTDCALKIFETKEIINFPQYILDAISWEYVQQ</sequence>
<organism evidence="3 4">
    <name type="scientific">Candidatus Uhrbacteria bacterium CG_4_9_14_3_um_filter_41_35</name>
    <dbReference type="NCBI Taxonomy" id="1975034"/>
    <lineage>
        <taxon>Bacteria</taxon>
        <taxon>Candidatus Uhriibacteriota</taxon>
    </lineage>
</organism>
<gene>
    <name evidence="3" type="ORF">CO173_01015</name>
</gene>
<name>A0A2M7XG75_9BACT</name>
<feature type="domain" description="OLD protein-like TOPRIM" evidence="2">
    <location>
        <begin position="387"/>
        <end position="451"/>
    </location>
</feature>
<keyword evidence="3" id="KW-0540">Nuclease</keyword>
<dbReference type="EMBL" id="PFWT01000007">
    <property type="protein sequence ID" value="PJA46874.1"/>
    <property type="molecule type" value="Genomic_DNA"/>
</dbReference>
<evidence type="ECO:0000313" key="3">
    <source>
        <dbReference type="EMBL" id="PJA46874.1"/>
    </source>
</evidence>
<dbReference type="Pfam" id="PF13175">
    <property type="entry name" value="AAA_15"/>
    <property type="match status" value="1"/>
</dbReference>
<feature type="domain" description="Endonuclease GajA/Old nuclease/RecF-like AAA" evidence="1">
    <location>
        <begin position="1"/>
        <end position="144"/>
    </location>
</feature>
<dbReference type="Pfam" id="PF20469">
    <property type="entry name" value="OLD-like_TOPRIM"/>
    <property type="match status" value="1"/>
</dbReference>
<dbReference type="PANTHER" id="PTHR43581:SF4">
    <property type="entry name" value="ATP_GTP PHOSPHATASE"/>
    <property type="match status" value="1"/>
</dbReference>
<dbReference type="Proteomes" id="UP000231263">
    <property type="component" value="Unassembled WGS sequence"/>
</dbReference>
<reference evidence="4" key="1">
    <citation type="submission" date="2017-09" db="EMBL/GenBank/DDBJ databases">
        <title>Depth-based differentiation of microbial function through sediment-hosted aquifers and enrichment of novel symbionts in the deep terrestrial subsurface.</title>
        <authorList>
            <person name="Probst A.J."/>
            <person name="Ladd B."/>
            <person name="Jarett J.K."/>
            <person name="Geller-Mcgrath D.E."/>
            <person name="Sieber C.M.K."/>
            <person name="Emerson J.B."/>
            <person name="Anantharaman K."/>
            <person name="Thomas B.C."/>
            <person name="Malmstrom R."/>
            <person name="Stieglmeier M."/>
            <person name="Klingl A."/>
            <person name="Woyke T."/>
            <person name="Ryan C.M."/>
            <person name="Banfield J.F."/>
        </authorList>
    </citation>
    <scope>NUCLEOTIDE SEQUENCE [LARGE SCALE GENOMIC DNA]</scope>
</reference>
<dbReference type="Gene3D" id="3.40.50.300">
    <property type="entry name" value="P-loop containing nucleotide triphosphate hydrolases"/>
    <property type="match status" value="1"/>
</dbReference>
<dbReference type="AlphaFoldDB" id="A0A2M7XG75"/>
<evidence type="ECO:0000259" key="1">
    <source>
        <dbReference type="Pfam" id="PF13175"/>
    </source>
</evidence>
<accession>A0A2M7XG75</accession>
<comment type="caution">
    <text evidence="3">The sequence shown here is derived from an EMBL/GenBank/DDBJ whole genome shotgun (WGS) entry which is preliminary data.</text>
</comment>
<dbReference type="InterPro" id="IPR027417">
    <property type="entry name" value="P-loop_NTPase"/>
</dbReference>
<dbReference type="InterPro" id="IPR034139">
    <property type="entry name" value="TOPRIM_OLD"/>
</dbReference>